<feature type="compositionally biased region" description="Polar residues" evidence="1">
    <location>
        <begin position="7"/>
        <end position="18"/>
    </location>
</feature>
<accession>A0A2S7T9D4</accession>
<dbReference type="AlphaFoldDB" id="A0A2S7T9D4"/>
<keyword evidence="3" id="KW-1185">Reference proteome</keyword>
<sequence>MNIEFNPVTQENHQSNIEKMTDREIREQLVVYFRELDRVRQARDEFNNFLEEVSRPYFLKEQEIFKNEEVFNPTDKGFPPARRKSVIDTLKLKEAMNERSFKPILSAQRMSLGFFLHSLEYSIAENQLLISFLESQLED</sequence>
<evidence type="ECO:0000313" key="2">
    <source>
        <dbReference type="EMBL" id="PQJ16543.1"/>
    </source>
</evidence>
<evidence type="ECO:0000313" key="3">
    <source>
        <dbReference type="Proteomes" id="UP000239366"/>
    </source>
</evidence>
<proteinExistence type="predicted"/>
<evidence type="ECO:0000256" key="1">
    <source>
        <dbReference type="SAM" id="MobiDB-lite"/>
    </source>
</evidence>
<reference evidence="3" key="1">
    <citation type="submission" date="2016-11" db="EMBL/GenBank/DDBJ databases">
        <title>Trade-off between light-utilization and light-protection in marine flavobacteria.</title>
        <authorList>
            <person name="Kumagai Y."/>
            <person name="Yoshizawa S."/>
            <person name="Kogure K."/>
        </authorList>
    </citation>
    <scope>NUCLEOTIDE SEQUENCE [LARGE SCALE GENOMIC DNA]</scope>
    <source>
        <strain evidence="3">SG-18</strain>
    </source>
</reference>
<gene>
    <name evidence="2" type="ORF">BST99_13180</name>
</gene>
<protein>
    <submittedName>
        <fullName evidence="2">Uncharacterized protein</fullName>
    </submittedName>
</protein>
<dbReference type="EMBL" id="MQVX01000001">
    <property type="protein sequence ID" value="PQJ16543.1"/>
    <property type="molecule type" value="Genomic_DNA"/>
</dbReference>
<feature type="region of interest" description="Disordered" evidence="1">
    <location>
        <begin position="1"/>
        <end position="20"/>
    </location>
</feature>
<name>A0A2S7T9D4_9FLAO</name>
<dbReference type="Proteomes" id="UP000239366">
    <property type="component" value="Unassembled WGS sequence"/>
</dbReference>
<organism evidence="2 3">
    <name type="scientific">Aureicoccus marinus</name>
    <dbReference type="NCBI Taxonomy" id="754435"/>
    <lineage>
        <taxon>Bacteria</taxon>
        <taxon>Pseudomonadati</taxon>
        <taxon>Bacteroidota</taxon>
        <taxon>Flavobacteriia</taxon>
        <taxon>Flavobacteriales</taxon>
        <taxon>Flavobacteriaceae</taxon>
        <taxon>Aureicoccus</taxon>
    </lineage>
</organism>
<comment type="caution">
    <text evidence="2">The sequence shown here is derived from an EMBL/GenBank/DDBJ whole genome shotgun (WGS) entry which is preliminary data.</text>
</comment>